<dbReference type="AlphaFoldDB" id="A0A9E7GY01"/>
<evidence type="ECO:0000313" key="1">
    <source>
        <dbReference type="EMBL" id="URE23230.1"/>
    </source>
</evidence>
<dbReference type="EMBL" id="CP097510">
    <property type="protein sequence ID" value="URE23230.1"/>
    <property type="molecule type" value="Genomic_DNA"/>
</dbReference>
<name>A0A9E7GY01_9LILI</name>
<organism evidence="1 2">
    <name type="scientific">Musa troglodytarum</name>
    <name type="common">fe'i banana</name>
    <dbReference type="NCBI Taxonomy" id="320322"/>
    <lineage>
        <taxon>Eukaryota</taxon>
        <taxon>Viridiplantae</taxon>
        <taxon>Streptophyta</taxon>
        <taxon>Embryophyta</taxon>
        <taxon>Tracheophyta</taxon>
        <taxon>Spermatophyta</taxon>
        <taxon>Magnoliopsida</taxon>
        <taxon>Liliopsida</taxon>
        <taxon>Zingiberales</taxon>
        <taxon>Musaceae</taxon>
        <taxon>Musa</taxon>
    </lineage>
</organism>
<accession>A0A9E7GY01</accession>
<evidence type="ECO:0000313" key="2">
    <source>
        <dbReference type="Proteomes" id="UP001055439"/>
    </source>
</evidence>
<sequence>MFQEVEVRRSLPVTRKERDWPTRTALDCQFWPQLRDMGIHPVREPLTLARMMSPAPATLVISTRLKYLNPLMLGAKAYLR</sequence>
<proteinExistence type="predicted"/>
<protein>
    <submittedName>
        <fullName evidence="1">Uncharacterized protein</fullName>
    </submittedName>
</protein>
<keyword evidence="2" id="KW-1185">Reference proteome</keyword>
<reference evidence="1" key="1">
    <citation type="submission" date="2022-05" db="EMBL/GenBank/DDBJ databases">
        <title>The Musa troglodytarum L. genome provides insights into the mechanism of non-climacteric behaviour and enrichment of carotenoids.</title>
        <authorList>
            <person name="Wang J."/>
        </authorList>
    </citation>
    <scope>NUCLEOTIDE SEQUENCE</scope>
    <source>
        <tissue evidence="1">Leaf</tissue>
    </source>
</reference>
<gene>
    <name evidence="1" type="ORF">MUK42_03227</name>
</gene>
<dbReference type="Proteomes" id="UP001055439">
    <property type="component" value="Chromosome 8"/>
</dbReference>